<dbReference type="Proteomes" id="UP001652442">
    <property type="component" value="Unassembled WGS sequence"/>
</dbReference>
<dbReference type="Pfam" id="PF07859">
    <property type="entry name" value="Abhydrolase_3"/>
    <property type="match status" value="1"/>
</dbReference>
<evidence type="ECO:0000256" key="3">
    <source>
        <dbReference type="PROSITE-ProRule" id="PRU10038"/>
    </source>
</evidence>
<evidence type="ECO:0000256" key="1">
    <source>
        <dbReference type="ARBA" id="ARBA00010515"/>
    </source>
</evidence>
<dbReference type="InterPro" id="IPR013094">
    <property type="entry name" value="AB_hydrolase_3"/>
</dbReference>
<sequence length="320" mass="36267">MKREVLLEPQAEEVSNESMAQPRIYQMPPAKGRMVLEKIQSSPVEMFPAEITSMKVNTEKWGNIMVYIVVPPQTEDPANVIYYIHGAGWVFGSFHTHEKLVRELAARTGCIVVFPEYSRAPEARFPVAMNQCYYVMCHLQTILAAADCRMNPCTLTVAGDSAGGTLAIDMTLLAKYKKGPQIQKQLLFYPVTNACFDTESYCRFGEDYYLYKDGMKWFWNQYIRSRRAKSNILVSPLRASREQLCNLPMAMIINGEADVLRDEGEAYAVKLREACVPVTAVRIQAMIHDFVMLHSLDQTLACRAAMDLACGWIIRNNCCD</sequence>
<dbReference type="PROSITE" id="PS01174">
    <property type="entry name" value="LIPASE_GDXG_SER"/>
    <property type="match status" value="1"/>
</dbReference>
<gene>
    <name evidence="5" type="ORF">OCV88_14920</name>
</gene>
<accession>A0ABT2TMZ2</accession>
<evidence type="ECO:0000256" key="2">
    <source>
        <dbReference type="ARBA" id="ARBA00022801"/>
    </source>
</evidence>
<dbReference type="PANTHER" id="PTHR48081">
    <property type="entry name" value="AB HYDROLASE SUPERFAMILY PROTEIN C4A8.06C"/>
    <property type="match status" value="1"/>
</dbReference>
<dbReference type="InterPro" id="IPR033140">
    <property type="entry name" value="Lipase_GDXG_put_SER_AS"/>
</dbReference>
<dbReference type="RefSeq" id="WP_158426234.1">
    <property type="nucleotide sequence ID" value="NZ_JAOQJQ010000008.1"/>
</dbReference>
<organism evidence="5 6">
    <name type="scientific">Brotonthovivens ammoniilytica</name>
    <dbReference type="NCBI Taxonomy" id="2981725"/>
    <lineage>
        <taxon>Bacteria</taxon>
        <taxon>Bacillati</taxon>
        <taxon>Bacillota</taxon>
        <taxon>Clostridia</taxon>
        <taxon>Lachnospirales</taxon>
        <taxon>Lachnospiraceae</taxon>
        <taxon>Brotonthovivens</taxon>
    </lineage>
</organism>
<feature type="domain" description="Alpha/beta hydrolase fold-3" evidence="4">
    <location>
        <begin position="82"/>
        <end position="291"/>
    </location>
</feature>
<reference evidence="5 6" key="1">
    <citation type="journal article" date="2021" name="ISME Commun">
        <title>Automated analysis of genomic sequences facilitates high-throughput and comprehensive description of bacteria.</title>
        <authorList>
            <person name="Hitch T.C.A."/>
        </authorList>
    </citation>
    <scope>NUCLEOTIDE SEQUENCE [LARGE SCALE GENOMIC DNA]</scope>
    <source>
        <strain evidence="5 6">Sanger_109</strain>
    </source>
</reference>
<evidence type="ECO:0000313" key="5">
    <source>
        <dbReference type="EMBL" id="MCU6763599.1"/>
    </source>
</evidence>
<dbReference type="InterPro" id="IPR029058">
    <property type="entry name" value="AB_hydrolase_fold"/>
</dbReference>
<keyword evidence="2 5" id="KW-0378">Hydrolase</keyword>
<dbReference type="SUPFAM" id="SSF53474">
    <property type="entry name" value="alpha/beta-Hydrolases"/>
    <property type="match status" value="1"/>
</dbReference>
<feature type="active site" evidence="3">
    <location>
        <position position="161"/>
    </location>
</feature>
<comment type="similarity">
    <text evidence="1">Belongs to the 'GDXG' lipolytic enzyme family.</text>
</comment>
<keyword evidence="6" id="KW-1185">Reference proteome</keyword>
<protein>
    <submittedName>
        <fullName evidence="5">Alpha/beta hydrolase</fullName>
    </submittedName>
</protein>
<evidence type="ECO:0000259" key="4">
    <source>
        <dbReference type="Pfam" id="PF07859"/>
    </source>
</evidence>
<dbReference type="InterPro" id="IPR050300">
    <property type="entry name" value="GDXG_lipolytic_enzyme"/>
</dbReference>
<dbReference type="PANTHER" id="PTHR48081:SF8">
    <property type="entry name" value="ALPHA_BETA HYDROLASE FOLD-3 DOMAIN-CONTAINING PROTEIN-RELATED"/>
    <property type="match status" value="1"/>
</dbReference>
<comment type="caution">
    <text evidence="5">The sequence shown here is derived from an EMBL/GenBank/DDBJ whole genome shotgun (WGS) entry which is preliminary data.</text>
</comment>
<dbReference type="GO" id="GO:0016787">
    <property type="term" value="F:hydrolase activity"/>
    <property type="evidence" value="ECO:0007669"/>
    <property type="project" value="UniProtKB-KW"/>
</dbReference>
<proteinExistence type="inferred from homology"/>
<name>A0ABT2TMZ2_9FIRM</name>
<dbReference type="Gene3D" id="3.40.50.1820">
    <property type="entry name" value="alpha/beta hydrolase"/>
    <property type="match status" value="1"/>
</dbReference>
<dbReference type="EMBL" id="JAOQJQ010000008">
    <property type="protein sequence ID" value="MCU6763599.1"/>
    <property type="molecule type" value="Genomic_DNA"/>
</dbReference>
<evidence type="ECO:0000313" key="6">
    <source>
        <dbReference type="Proteomes" id="UP001652442"/>
    </source>
</evidence>